<feature type="transmembrane region" description="Helical" evidence="1">
    <location>
        <begin position="70"/>
        <end position="96"/>
    </location>
</feature>
<feature type="transmembrane region" description="Helical" evidence="1">
    <location>
        <begin position="133"/>
        <end position="153"/>
    </location>
</feature>
<keyword evidence="1" id="KW-0472">Membrane</keyword>
<keyword evidence="3" id="KW-1185">Reference proteome</keyword>
<organism evidence="2 3">
    <name type="scientific">Odynerus spinipes</name>
    <dbReference type="NCBI Taxonomy" id="1348599"/>
    <lineage>
        <taxon>Eukaryota</taxon>
        <taxon>Metazoa</taxon>
        <taxon>Ecdysozoa</taxon>
        <taxon>Arthropoda</taxon>
        <taxon>Hexapoda</taxon>
        <taxon>Insecta</taxon>
        <taxon>Pterygota</taxon>
        <taxon>Neoptera</taxon>
        <taxon>Endopterygota</taxon>
        <taxon>Hymenoptera</taxon>
        <taxon>Apocrita</taxon>
        <taxon>Aculeata</taxon>
        <taxon>Vespoidea</taxon>
        <taxon>Vespidae</taxon>
        <taxon>Eumeninae</taxon>
        <taxon>Odynerus</taxon>
    </lineage>
</organism>
<evidence type="ECO:0000256" key="1">
    <source>
        <dbReference type="SAM" id="Phobius"/>
    </source>
</evidence>
<feature type="transmembrane region" description="Helical" evidence="1">
    <location>
        <begin position="12"/>
        <end position="29"/>
    </location>
</feature>
<reference evidence="2" key="1">
    <citation type="submission" date="2021-08" db="EMBL/GenBank/DDBJ databases">
        <authorList>
            <person name="Misof B."/>
            <person name="Oliver O."/>
            <person name="Podsiadlowski L."/>
            <person name="Donath A."/>
            <person name="Peters R."/>
            <person name="Mayer C."/>
            <person name="Rust J."/>
            <person name="Gunkel S."/>
            <person name="Lesny P."/>
            <person name="Martin S."/>
            <person name="Oeyen J.P."/>
            <person name="Petersen M."/>
            <person name="Panagiotis P."/>
            <person name="Wilbrandt J."/>
            <person name="Tanja T."/>
        </authorList>
    </citation>
    <scope>NUCLEOTIDE SEQUENCE</scope>
    <source>
        <strain evidence="2">GBR_01_08_01A</strain>
        <tissue evidence="2">Thorax + abdomen</tissue>
    </source>
</reference>
<evidence type="ECO:0000313" key="2">
    <source>
        <dbReference type="EMBL" id="KAK2575948.1"/>
    </source>
</evidence>
<reference evidence="2" key="2">
    <citation type="journal article" date="2023" name="Commun. Biol.">
        <title>Intrasexual cuticular hydrocarbon dimorphism in a wasp sheds light on hydrocarbon biosynthesis genes in Hymenoptera.</title>
        <authorList>
            <person name="Moris V.C."/>
            <person name="Podsiadlowski L."/>
            <person name="Martin S."/>
            <person name="Oeyen J.P."/>
            <person name="Donath A."/>
            <person name="Petersen M."/>
            <person name="Wilbrandt J."/>
            <person name="Misof B."/>
            <person name="Liedtke D."/>
            <person name="Thamm M."/>
            <person name="Scheiner R."/>
            <person name="Schmitt T."/>
            <person name="Niehuis O."/>
        </authorList>
    </citation>
    <scope>NUCLEOTIDE SEQUENCE</scope>
    <source>
        <strain evidence="2">GBR_01_08_01A</strain>
    </source>
</reference>
<feature type="transmembrane region" description="Helical" evidence="1">
    <location>
        <begin position="41"/>
        <end position="64"/>
    </location>
</feature>
<dbReference type="Proteomes" id="UP001258017">
    <property type="component" value="Unassembled WGS sequence"/>
</dbReference>
<evidence type="ECO:0000313" key="3">
    <source>
        <dbReference type="Proteomes" id="UP001258017"/>
    </source>
</evidence>
<feature type="transmembrane region" description="Helical" evidence="1">
    <location>
        <begin position="159"/>
        <end position="187"/>
    </location>
</feature>
<keyword evidence="1" id="KW-0812">Transmembrane</keyword>
<comment type="caution">
    <text evidence="2">The sequence shown here is derived from an EMBL/GenBank/DDBJ whole genome shotgun (WGS) entry which is preliminary data.</text>
</comment>
<sequence length="247" mass="28510">MPKSKEFRRTAMPLIILNSILCTGLLEYFTDRITNAIGFAYLAFILISYCTTFCCFLDTMEIIWHSQISGILAFLLNFQFLINAAMFISTFIAGLVQRKKMRLFLTQLKNCAREMDELGIPGSYSALINHRHLVTLCFIGLLTAIVMSELMIIKSYTGYILIFAYCFTNDIPTVVSFTVDMTFAYWIRQVHNIIFIRYEIHLFSKRLGSSTIFKSTLTGGYDIPWRWPKCYSVAEVLLINWSLTDHL</sequence>
<protein>
    <recommendedName>
        <fullName evidence="4">Gustatory receptor</fullName>
    </recommendedName>
</protein>
<dbReference type="AlphaFoldDB" id="A0AAD9RAT2"/>
<evidence type="ECO:0008006" key="4">
    <source>
        <dbReference type="Google" id="ProtNLM"/>
    </source>
</evidence>
<keyword evidence="1" id="KW-1133">Transmembrane helix</keyword>
<name>A0AAD9RAT2_9HYME</name>
<proteinExistence type="predicted"/>
<gene>
    <name evidence="2" type="ORF">KPH14_007310</name>
</gene>
<accession>A0AAD9RAT2</accession>
<dbReference type="EMBL" id="JAIFRP010004408">
    <property type="protein sequence ID" value="KAK2575948.1"/>
    <property type="molecule type" value="Genomic_DNA"/>
</dbReference>